<protein>
    <recommendedName>
        <fullName evidence="1">DUF1540 domain-containing protein</fullName>
    </recommendedName>
</protein>
<comment type="caution">
    <text evidence="2">The sequence shown here is derived from an EMBL/GenBank/DDBJ whole genome shotgun (WGS) entry which is preliminary data.</text>
</comment>
<dbReference type="AlphaFoldDB" id="A0A0P9EP68"/>
<dbReference type="EMBL" id="LJCO01000011">
    <property type="protein sequence ID" value="KPV45271.1"/>
    <property type="molecule type" value="Genomic_DNA"/>
</dbReference>
<keyword evidence="3" id="KW-1185">Reference proteome</keyword>
<feature type="domain" description="DUF1540" evidence="1">
    <location>
        <begin position="5"/>
        <end position="64"/>
    </location>
</feature>
<dbReference type="Pfam" id="PF07561">
    <property type="entry name" value="DUF1540"/>
    <property type="match status" value="1"/>
</dbReference>
<evidence type="ECO:0000313" key="3">
    <source>
        <dbReference type="Proteomes" id="UP000050482"/>
    </source>
</evidence>
<organism evidence="2 3">
    <name type="scientific">Alicyclobacillus ferrooxydans</name>
    <dbReference type="NCBI Taxonomy" id="471514"/>
    <lineage>
        <taxon>Bacteria</taxon>
        <taxon>Bacillati</taxon>
        <taxon>Bacillota</taxon>
        <taxon>Bacilli</taxon>
        <taxon>Bacillales</taxon>
        <taxon>Alicyclobacillaceae</taxon>
        <taxon>Alicyclobacillus</taxon>
    </lineage>
</organism>
<dbReference type="Proteomes" id="UP000050482">
    <property type="component" value="Unassembled WGS sequence"/>
</dbReference>
<proteinExistence type="predicted"/>
<dbReference type="InterPro" id="IPR011437">
    <property type="entry name" value="DUF1540"/>
</dbReference>
<dbReference type="PATRIC" id="fig|471514.4.peg.2827"/>
<gene>
    <name evidence="2" type="ORF">AN477_02435</name>
</gene>
<reference evidence="2 3" key="1">
    <citation type="submission" date="2015-09" db="EMBL/GenBank/DDBJ databases">
        <title>Draft genome sequence of Alicyclobacillus ferrooxydans DSM 22381.</title>
        <authorList>
            <person name="Hemp J."/>
        </authorList>
    </citation>
    <scope>NUCLEOTIDE SEQUENCE [LARGE SCALE GENOMIC DNA]</scope>
    <source>
        <strain evidence="2 3">TC-34</strain>
    </source>
</reference>
<evidence type="ECO:0000313" key="2">
    <source>
        <dbReference type="EMBL" id="KPV45271.1"/>
    </source>
</evidence>
<dbReference type="RefSeq" id="WP_054967603.1">
    <property type="nucleotide sequence ID" value="NZ_LJCO01000011.1"/>
</dbReference>
<dbReference type="OrthoDB" id="1681234at2"/>
<evidence type="ECO:0000259" key="1">
    <source>
        <dbReference type="Pfam" id="PF07561"/>
    </source>
</evidence>
<sequence length="70" mass="7589">MQVEVKCSVSNCEYWAEGNDCVASSILVSIDEHANANLKEEFGLLGGAHKDTAQNSAQTCCHTFKSRKPS</sequence>
<name>A0A0P9EP68_9BACL</name>
<accession>A0A0P9EP68</accession>